<dbReference type="InterPro" id="IPR022398">
    <property type="entry name" value="Peptidase_S8_His-AS"/>
</dbReference>
<evidence type="ECO:0000256" key="5">
    <source>
        <dbReference type="PROSITE-ProRule" id="PRU01240"/>
    </source>
</evidence>
<dbReference type="PANTHER" id="PTHR43806">
    <property type="entry name" value="PEPTIDASE S8"/>
    <property type="match status" value="1"/>
</dbReference>
<dbReference type="EMBL" id="JASWJB010000147">
    <property type="protein sequence ID" value="KAK2594979.1"/>
    <property type="molecule type" value="Genomic_DNA"/>
</dbReference>
<keyword evidence="9" id="KW-1185">Reference proteome</keyword>
<dbReference type="SUPFAM" id="SSF52743">
    <property type="entry name" value="Subtilisin-like"/>
    <property type="match status" value="1"/>
</dbReference>
<dbReference type="GO" id="GO:0004252">
    <property type="term" value="F:serine-type endopeptidase activity"/>
    <property type="evidence" value="ECO:0007669"/>
    <property type="project" value="InterPro"/>
</dbReference>
<name>A0AAJ0CNQ3_9HYPO</name>
<keyword evidence="6" id="KW-0732">Signal</keyword>
<gene>
    <name evidence="8" type="ORF">QQS21_007286</name>
</gene>
<comment type="caution">
    <text evidence="5">Lacks conserved residue(s) required for the propagation of feature annotation.</text>
</comment>
<proteinExistence type="inferred from homology"/>
<dbReference type="Gene3D" id="3.40.50.200">
    <property type="entry name" value="Peptidase S8/S53 domain"/>
    <property type="match status" value="1"/>
</dbReference>
<keyword evidence="4" id="KW-0720">Serine protease</keyword>
<dbReference type="InterPro" id="IPR015500">
    <property type="entry name" value="Peptidase_S8_subtilisin-rel"/>
</dbReference>
<evidence type="ECO:0000256" key="4">
    <source>
        <dbReference type="ARBA" id="ARBA00022825"/>
    </source>
</evidence>
<comment type="similarity">
    <text evidence="1 5">Belongs to the peptidase S8 family.</text>
</comment>
<keyword evidence="2" id="KW-0645">Protease</keyword>
<evidence type="ECO:0000256" key="3">
    <source>
        <dbReference type="ARBA" id="ARBA00022801"/>
    </source>
</evidence>
<dbReference type="PANTHER" id="PTHR43806:SF58">
    <property type="entry name" value="ALKALINE PROTEASE 1-RELATED"/>
    <property type="match status" value="1"/>
</dbReference>
<dbReference type="PROSITE" id="PS00137">
    <property type="entry name" value="SUBTILASE_HIS"/>
    <property type="match status" value="1"/>
</dbReference>
<protein>
    <recommendedName>
        <fullName evidence="7">Peptidase S8/S53 domain-containing protein</fullName>
    </recommendedName>
</protein>
<dbReference type="InterPro" id="IPR036852">
    <property type="entry name" value="Peptidase_S8/S53_dom_sf"/>
</dbReference>
<dbReference type="InterPro" id="IPR050131">
    <property type="entry name" value="Peptidase_S8_subtilisin-like"/>
</dbReference>
<dbReference type="Proteomes" id="UP001251528">
    <property type="component" value="Unassembled WGS sequence"/>
</dbReference>
<feature type="domain" description="Peptidase S8/S53" evidence="7">
    <location>
        <begin position="87"/>
        <end position="283"/>
    </location>
</feature>
<evidence type="ECO:0000313" key="8">
    <source>
        <dbReference type="EMBL" id="KAK2594979.1"/>
    </source>
</evidence>
<accession>A0AAJ0CNQ3</accession>
<evidence type="ECO:0000256" key="6">
    <source>
        <dbReference type="SAM" id="SignalP"/>
    </source>
</evidence>
<dbReference type="InterPro" id="IPR000209">
    <property type="entry name" value="Peptidase_S8/S53_dom"/>
</dbReference>
<evidence type="ECO:0000313" key="9">
    <source>
        <dbReference type="Proteomes" id="UP001251528"/>
    </source>
</evidence>
<evidence type="ECO:0000256" key="2">
    <source>
        <dbReference type="ARBA" id="ARBA00022670"/>
    </source>
</evidence>
<dbReference type="PROSITE" id="PS51892">
    <property type="entry name" value="SUBTILASE"/>
    <property type="match status" value="1"/>
</dbReference>
<sequence>MKLITGLILLKAVYGASFDMLTPEAGYQWRHGEPIQGQYIVKLKIENNTASIGHITSSIRVTPLLEFSVIFNGFVARLSDSDVKKLKNHPHDFEGRASYVASYLDDATDEIHGTYVAGIIASTKYGVAKKSKLLSIRVLDDAGRTSASLLTKSLEDILRERRRWLRKCPMGMVVNISLGVPKSQIVNTAARTLVENGYFVVASAGNDAREVDISPASELRVCTVGSTTRLDQIALDSNFGIDLDIYAPGVHITSTKSGGGYLIASGTTVAAPHVAGVGACLLAQGQPAHGLCDLLGSMALRNAINLRGRNGLTPNLLLNNGFKKR</sequence>
<dbReference type="AlphaFoldDB" id="A0AAJ0CNQ3"/>
<organism evidence="8 9">
    <name type="scientific">Conoideocrella luteorostrata</name>
    <dbReference type="NCBI Taxonomy" id="1105319"/>
    <lineage>
        <taxon>Eukaryota</taxon>
        <taxon>Fungi</taxon>
        <taxon>Dikarya</taxon>
        <taxon>Ascomycota</taxon>
        <taxon>Pezizomycotina</taxon>
        <taxon>Sordariomycetes</taxon>
        <taxon>Hypocreomycetidae</taxon>
        <taxon>Hypocreales</taxon>
        <taxon>Clavicipitaceae</taxon>
        <taxon>Conoideocrella</taxon>
    </lineage>
</organism>
<reference evidence="8" key="1">
    <citation type="submission" date="2023-06" db="EMBL/GenBank/DDBJ databases">
        <title>Conoideocrella luteorostrata (Hypocreales: Clavicipitaceae), a potential biocontrol fungus for elongate hemlock scale in United States Christmas tree production areas.</title>
        <authorList>
            <person name="Barrett H."/>
            <person name="Lovett B."/>
            <person name="Macias A.M."/>
            <person name="Stajich J.E."/>
            <person name="Kasson M.T."/>
        </authorList>
    </citation>
    <scope>NUCLEOTIDE SEQUENCE</scope>
    <source>
        <strain evidence="8">ARSEF 14590</strain>
    </source>
</reference>
<evidence type="ECO:0000259" key="7">
    <source>
        <dbReference type="Pfam" id="PF00082"/>
    </source>
</evidence>
<dbReference type="GO" id="GO:0006508">
    <property type="term" value="P:proteolysis"/>
    <property type="evidence" value="ECO:0007669"/>
    <property type="project" value="UniProtKB-KW"/>
</dbReference>
<dbReference type="PRINTS" id="PR00723">
    <property type="entry name" value="SUBTILISIN"/>
</dbReference>
<feature type="signal peptide" evidence="6">
    <location>
        <begin position="1"/>
        <end position="15"/>
    </location>
</feature>
<evidence type="ECO:0000256" key="1">
    <source>
        <dbReference type="ARBA" id="ARBA00011073"/>
    </source>
</evidence>
<keyword evidence="3" id="KW-0378">Hydrolase</keyword>
<comment type="caution">
    <text evidence="8">The sequence shown here is derived from an EMBL/GenBank/DDBJ whole genome shotgun (WGS) entry which is preliminary data.</text>
</comment>
<feature type="chain" id="PRO_5042566667" description="Peptidase S8/S53 domain-containing protein" evidence="6">
    <location>
        <begin position="16"/>
        <end position="325"/>
    </location>
</feature>
<dbReference type="Pfam" id="PF00082">
    <property type="entry name" value="Peptidase_S8"/>
    <property type="match status" value="1"/>
</dbReference>